<protein>
    <recommendedName>
        <fullName evidence="3">Nucleotidyltransferase</fullName>
    </recommendedName>
</protein>
<dbReference type="AlphaFoldDB" id="A0A1F4TM49"/>
<accession>A0A1F4TM49</accession>
<dbReference type="Gene3D" id="1.20.120.330">
    <property type="entry name" value="Nucleotidyltransferases domain 2"/>
    <property type="match status" value="1"/>
</dbReference>
<comment type="caution">
    <text evidence="1">The sequence shown here is derived from an EMBL/GenBank/DDBJ whole genome shotgun (WGS) entry which is preliminary data.</text>
</comment>
<dbReference type="NCBIfam" id="TIGR01987">
    <property type="entry name" value="HI0074"/>
    <property type="match status" value="1"/>
</dbReference>
<gene>
    <name evidence="1" type="ORF">A2462_01790</name>
</gene>
<dbReference type="SUPFAM" id="SSF81593">
    <property type="entry name" value="Nucleotidyltransferase substrate binding subunit/domain"/>
    <property type="match status" value="1"/>
</dbReference>
<dbReference type="EMBL" id="MEUI01000027">
    <property type="protein sequence ID" value="OGC33811.1"/>
    <property type="molecule type" value="Genomic_DNA"/>
</dbReference>
<organism evidence="1 2">
    <name type="scientific">candidate division WOR-1 bacterium RIFOXYC2_FULL_41_25</name>
    <dbReference type="NCBI Taxonomy" id="1802586"/>
    <lineage>
        <taxon>Bacteria</taxon>
        <taxon>Bacillati</taxon>
        <taxon>Saganbacteria</taxon>
    </lineage>
</organism>
<dbReference type="Pfam" id="PF08780">
    <property type="entry name" value="NTase_sub_bind"/>
    <property type="match status" value="1"/>
</dbReference>
<evidence type="ECO:0000313" key="2">
    <source>
        <dbReference type="Proteomes" id="UP000177309"/>
    </source>
</evidence>
<dbReference type="Proteomes" id="UP000177309">
    <property type="component" value="Unassembled WGS sequence"/>
</dbReference>
<dbReference type="InterPro" id="IPR010235">
    <property type="entry name" value="HepT"/>
</dbReference>
<evidence type="ECO:0008006" key="3">
    <source>
        <dbReference type="Google" id="ProtNLM"/>
    </source>
</evidence>
<evidence type="ECO:0000313" key="1">
    <source>
        <dbReference type="EMBL" id="OGC33811.1"/>
    </source>
</evidence>
<reference evidence="1 2" key="1">
    <citation type="journal article" date="2016" name="Nat. Commun.">
        <title>Thousands of microbial genomes shed light on interconnected biogeochemical processes in an aquifer system.</title>
        <authorList>
            <person name="Anantharaman K."/>
            <person name="Brown C.T."/>
            <person name="Hug L.A."/>
            <person name="Sharon I."/>
            <person name="Castelle C.J."/>
            <person name="Probst A.J."/>
            <person name="Thomas B.C."/>
            <person name="Singh A."/>
            <person name="Wilkins M.J."/>
            <person name="Karaoz U."/>
            <person name="Brodie E.L."/>
            <person name="Williams K.H."/>
            <person name="Hubbard S.S."/>
            <person name="Banfield J.F."/>
        </authorList>
    </citation>
    <scope>NUCLEOTIDE SEQUENCE [LARGE SCALE GENOMIC DNA]</scope>
</reference>
<name>A0A1F4TM49_UNCSA</name>
<sequence length="126" mass="14660">MNDKLANLLPEFKRASLRFKEVMEKEPDEFIRDSAIQRFEFTFELGWKAMKACLEEKGLKVYSPKEAIRSAFQEKIISREQGEVWLKMLETGNKTTHMYNEAMVKEIYNQLAAYVETAGQLVGELS</sequence>
<proteinExistence type="predicted"/>